<evidence type="ECO:0000313" key="1">
    <source>
        <dbReference type="EMBL" id="KNC34123.1"/>
    </source>
</evidence>
<dbReference type="SUPFAM" id="SSF52047">
    <property type="entry name" value="RNI-like"/>
    <property type="match status" value="1"/>
</dbReference>
<dbReference type="Proteomes" id="UP000037069">
    <property type="component" value="Unassembled WGS sequence"/>
</dbReference>
<evidence type="ECO:0000313" key="2">
    <source>
        <dbReference type="Proteomes" id="UP000037069"/>
    </source>
</evidence>
<dbReference type="PANTHER" id="PTHR13318">
    <property type="entry name" value="PARTNER OF PAIRED, ISOFORM B-RELATED"/>
    <property type="match status" value="1"/>
</dbReference>
<reference evidence="1 2" key="1">
    <citation type="journal article" date="2015" name="Nat. Commun.">
        <title>Lucilia cuprina genome unlocks parasitic fly biology to underpin future interventions.</title>
        <authorList>
            <person name="Anstead C.A."/>
            <person name="Korhonen P.K."/>
            <person name="Young N.D."/>
            <person name="Hall R.S."/>
            <person name="Jex A.R."/>
            <person name="Murali S.C."/>
            <person name="Hughes D.S."/>
            <person name="Lee S.F."/>
            <person name="Perry T."/>
            <person name="Stroehlein A.J."/>
            <person name="Ansell B.R."/>
            <person name="Breugelmans B."/>
            <person name="Hofmann A."/>
            <person name="Qu J."/>
            <person name="Dugan S."/>
            <person name="Lee S.L."/>
            <person name="Chao H."/>
            <person name="Dinh H."/>
            <person name="Han Y."/>
            <person name="Doddapaneni H.V."/>
            <person name="Worley K.C."/>
            <person name="Muzny D.M."/>
            <person name="Ioannidis P."/>
            <person name="Waterhouse R.M."/>
            <person name="Zdobnov E.M."/>
            <person name="James P.J."/>
            <person name="Bagnall N.H."/>
            <person name="Kotze A.C."/>
            <person name="Gibbs R.A."/>
            <person name="Richards S."/>
            <person name="Batterham P."/>
            <person name="Gasser R.B."/>
        </authorList>
    </citation>
    <scope>NUCLEOTIDE SEQUENCE [LARGE SCALE GENOMIC DNA]</scope>
    <source>
        <strain evidence="1 2">LS</strain>
        <tissue evidence="1">Full body</tissue>
    </source>
</reference>
<sequence length="589" mass="68581">MTVFFVFYQHQVVIDEQQLQRAAVKKKNAFDEISPHVTLKINREKEPARVDLSRVLAIWHMKIFPYCPRSRYVNFLTRNTNENLSELDEVGETKFALNHTDCQIFLKKKCHDIEVLRVQGDMKDDYLQAEYFKFKVKPFRNLNKLIFYQMVVTNENLLVLSKNCLQLKSLHLLKCFCEDFQTLMPGVNINIDSICKITQLQELKFEPDTKPGCITKLKVQYVKYVLNNAVNLTSLSFKNFTLVCEKEEDKTTRTYIPDIVWQLQTLNIGILNYDIWCTFTGYLKCCPQLRKLIIHINDSNIVLNLKLIDILSTYCINLETLCLEDCKLDIKDFLPLQGLQELTLTSCSGLTFENLQQLLGGLRLKQFKLINTPVNKIYNYIYIAPSLESITIDTFQFTAISEIFQNSLNKFAALHTLNWLNGDIAHNWLRDKCPQIQKLKLTNPYSLPRIILSMTSLKELTFTTCHGLNWNLLKMFIRDMSLKCLNIDVNDVMIENNGIPQNCFRITTTLDFIKLPFEIFVIGLTHWLDVLDVNEQLGFLVYGSVGDILNFRLMCMLLSVDAVRKRWNRLKICGFKMGKKLSFFSKLSD</sequence>
<gene>
    <name evidence="1" type="ORF">FF38_12900</name>
</gene>
<dbReference type="Gene3D" id="3.80.10.10">
    <property type="entry name" value="Ribonuclease Inhibitor"/>
    <property type="match status" value="2"/>
</dbReference>
<comment type="caution">
    <text evidence="1">The sequence shown here is derived from an EMBL/GenBank/DDBJ whole genome shotgun (WGS) entry which is preliminary data.</text>
</comment>
<dbReference type="GO" id="GO:0019005">
    <property type="term" value="C:SCF ubiquitin ligase complex"/>
    <property type="evidence" value="ECO:0007669"/>
    <property type="project" value="TreeGrafter"/>
</dbReference>
<name>A0A0L0CP41_LUCCU</name>
<dbReference type="EMBL" id="JRES01000099">
    <property type="protein sequence ID" value="KNC34123.1"/>
    <property type="molecule type" value="Genomic_DNA"/>
</dbReference>
<organism evidence="1 2">
    <name type="scientific">Lucilia cuprina</name>
    <name type="common">Green bottle fly</name>
    <name type="synonym">Australian sheep blowfly</name>
    <dbReference type="NCBI Taxonomy" id="7375"/>
    <lineage>
        <taxon>Eukaryota</taxon>
        <taxon>Metazoa</taxon>
        <taxon>Ecdysozoa</taxon>
        <taxon>Arthropoda</taxon>
        <taxon>Hexapoda</taxon>
        <taxon>Insecta</taxon>
        <taxon>Pterygota</taxon>
        <taxon>Neoptera</taxon>
        <taxon>Endopterygota</taxon>
        <taxon>Diptera</taxon>
        <taxon>Brachycera</taxon>
        <taxon>Muscomorpha</taxon>
        <taxon>Oestroidea</taxon>
        <taxon>Calliphoridae</taxon>
        <taxon>Luciliinae</taxon>
        <taxon>Lucilia</taxon>
    </lineage>
</organism>
<keyword evidence="2" id="KW-1185">Reference proteome</keyword>
<dbReference type="GO" id="GO:0031146">
    <property type="term" value="P:SCF-dependent proteasomal ubiquitin-dependent protein catabolic process"/>
    <property type="evidence" value="ECO:0007669"/>
    <property type="project" value="TreeGrafter"/>
</dbReference>
<proteinExistence type="predicted"/>
<accession>A0A0L0CP41</accession>
<protein>
    <submittedName>
        <fullName evidence="1">Uncharacterized protein</fullName>
    </submittedName>
</protein>
<dbReference type="OrthoDB" id="2095648at2759"/>
<dbReference type="InterPro" id="IPR032675">
    <property type="entry name" value="LRR_dom_sf"/>
</dbReference>
<dbReference type="AlphaFoldDB" id="A0A0L0CP41"/>